<dbReference type="InterPro" id="IPR010123">
    <property type="entry name" value="PHA_synth_III_E"/>
</dbReference>
<evidence type="ECO:0000256" key="1">
    <source>
        <dbReference type="ARBA" id="ARBA00004683"/>
    </source>
</evidence>
<dbReference type="RefSeq" id="WP_238184407.1">
    <property type="nucleotide sequence ID" value="NZ_BPRB01000251.1"/>
</dbReference>
<accession>A0ABQ4U623</accession>
<reference evidence="5" key="2">
    <citation type="submission" date="2021-08" db="EMBL/GenBank/DDBJ databases">
        <authorList>
            <person name="Tani A."/>
            <person name="Ola A."/>
            <person name="Ogura Y."/>
            <person name="Katsura K."/>
            <person name="Hayashi T."/>
        </authorList>
    </citation>
    <scope>NUCLEOTIDE SEQUENCE</scope>
    <source>
        <strain evidence="5">DSM 23632</strain>
    </source>
</reference>
<reference evidence="5" key="1">
    <citation type="journal article" date="2021" name="Front. Microbiol.">
        <title>Comprehensive Comparative Genomics and Phenotyping of Methylobacterium Species.</title>
        <authorList>
            <person name="Alessa O."/>
            <person name="Ogura Y."/>
            <person name="Fujitani Y."/>
            <person name="Takami H."/>
            <person name="Hayashi T."/>
            <person name="Sahin N."/>
            <person name="Tani A."/>
        </authorList>
    </citation>
    <scope>NUCLEOTIDE SEQUENCE</scope>
    <source>
        <strain evidence="5">DSM 23632</strain>
    </source>
</reference>
<comment type="pathway">
    <text evidence="1">Biopolymer metabolism; poly-(R)-3-hydroxybutanoate biosynthesis.</text>
</comment>
<proteinExistence type="predicted"/>
<gene>
    <name evidence="5" type="ORF">MPOCJGCO_3978</name>
</gene>
<evidence type="ECO:0000313" key="6">
    <source>
        <dbReference type="Proteomes" id="UP001055057"/>
    </source>
</evidence>
<evidence type="ECO:0000313" key="5">
    <source>
        <dbReference type="EMBL" id="GJE61852.1"/>
    </source>
</evidence>
<evidence type="ECO:0000256" key="3">
    <source>
        <dbReference type="ARBA" id="ARBA00022752"/>
    </source>
</evidence>
<name>A0ABQ4U623_9HYPH</name>
<evidence type="ECO:0000256" key="2">
    <source>
        <dbReference type="ARBA" id="ARBA00019066"/>
    </source>
</evidence>
<keyword evidence="6" id="KW-1185">Reference proteome</keyword>
<keyword evidence="4" id="KW-0175">Coiled coil</keyword>
<dbReference type="EMBL" id="BPRB01000251">
    <property type="protein sequence ID" value="GJE61852.1"/>
    <property type="molecule type" value="Genomic_DNA"/>
</dbReference>
<keyword evidence="3" id="KW-0583">PHB biosynthesis</keyword>
<evidence type="ECO:0000256" key="4">
    <source>
        <dbReference type="SAM" id="Coils"/>
    </source>
</evidence>
<dbReference type="Pfam" id="PF09712">
    <property type="entry name" value="PHA_synth_III_E"/>
    <property type="match status" value="1"/>
</dbReference>
<protein>
    <recommendedName>
        <fullName evidence="2">Poly(3-hydroxyalkanoate) polymerase subunit PhaE</fullName>
    </recommendedName>
</protein>
<feature type="coiled-coil region" evidence="4">
    <location>
        <begin position="219"/>
        <end position="276"/>
    </location>
</feature>
<dbReference type="Proteomes" id="UP001055057">
    <property type="component" value="Unassembled WGS sequence"/>
</dbReference>
<comment type="caution">
    <text evidence="5">The sequence shown here is derived from an EMBL/GenBank/DDBJ whole genome shotgun (WGS) entry which is preliminary data.</text>
</comment>
<sequence length="292" mass="30965">MDQFDAFKAMGEFWARAGTNFLGMPGTPFAQGAGQGVGQGAGPGQAMPTWPGLQPTDFAGLADAQSALAMSWASATALSTTLAETLRGSGTADPTATAVLARIFDPKAWLGGGAEFDGGLSRMAEGPRLADLWTMERKLGALSTAWGGLQRAQAEHNAVMLDGWTRAAGAFAKLVNERTERGEGFRSAREMMSLWIETANTVLLDVQRSEAFLASQRAMLKATTDLRLAQQEIAAATSELYGQPSRVEMDDVHKGLTELRREVRALRRAAAAATKAEAKRSEAASARENADG</sequence>
<organism evidence="5 6">
    <name type="scientific">Methylobacterium trifolii</name>
    <dbReference type="NCBI Taxonomy" id="1003092"/>
    <lineage>
        <taxon>Bacteria</taxon>
        <taxon>Pseudomonadati</taxon>
        <taxon>Pseudomonadota</taxon>
        <taxon>Alphaproteobacteria</taxon>
        <taxon>Hyphomicrobiales</taxon>
        <taxon>Methylobacteriaceae</taxon>
        <taxon>Methylobacterium</taxon>
    </lineage>
</organism>